<evidence type="ECO:0000313" key="2">
    <source>
        <dbReference type="EMBL" id="KAB1068678.1"/>
    </source>
</evidence>
<accession>A0A6N6MFU7</accession>
<gene>
    <name evidence="2" type="ORF">F6U93_06045</name>
</gene>
<name>A0A6N6MFU7_9FLAO</name>
<feature type="chain" id="PRO_5026887866" evidence="1">
    <location>
        <begin position="20"/>
        <end position="731"/>
    </location>
</feature>
<protein>
    <submittedName>
        <fullName evidence="2">DUF3857 domain-containing protein</fullName>
    </submittedName>
</protein>
<keyword evidence="3" id="KW-1185">Reference proteome</keyword>
<dbReference type="AlphaFoldDB" id="A0A6N6MFU7"/>
<sequence length="731" mass="85826">MKIKIILSLLITFSLSVMGQTKKELEVKNFFWGEHDTHKNTVEIPDKWKSESAVILYKNQNYDFHKFGKNVTYKNSTRKRIKLLDNSAVKEFSEFSFLDIFRAPTKVIVFPIPVAFNWQQNTGNFVGIKVVKPNGDEIEIDIKKESVQVDGKTNIAIPNLEVGDIIDYYTYYEDSFKSTFAYGFEPVETTLSEEYPIVNFKLFFETENDFFINFNSYNKAPELKQLPTEKRSIRRYSLEGTNIDKYISNRWFFPLLDLPSYKFQVYFARSGSFEDRALAFLPEKETIIKKNVSEEEVLDLYDKRLRANRDIGDLRDFFKSKTFKNDTEKVKEAYYFMRHAYLTQYIEAMVVKEADILYNPFEFYGSNPPFISSQKEFIKYFTAFLNRNDIDYDVVVSKKRYDGTIDDLLIEKNVDLLLKVNTETPLYVEYFDQYNSINEFNPLIENTEAYLLTSSKNKIDGITREKLPHSVYSQNEEKKEITFTLNDDFSGFSITSISNFKGHQKKEEQNNRLLFTDYIYDDYKKYETKSFIELVKRKKKKIEYQKQLDAAILKIQNHHKEQMKEAAQSEFELNEIDDYAFKINETGRYGFDSYLTFTESFKGKDAFIKKAGPNYIVEIGKLITNQIDLNKKQRERTENIHMSYPRIYNNKITFNIPKGYAVTGIDKLNKSIDNSTGAFISQAEVIGSDLIITTSKQYKNYSEPNSNWSLMVDFLDSANQFVNEKILLKKT</sequence>
<dbReference type="Gene3D" id="2.60.120.1130">
    <property type="match status" value="1"/>
</dbReference>
<dbReference type="RefSeq" id="WP_150937858.1">
    <property type="nucleotide sequence ID" value="NZ_WAAT01000032.1"/>
</dbReference>
<evidence type="ECO:0000313" key="3">
    <source>
        <dbReference type="Proteomes" id="UP000441333"/>
    </source>
</evidence>
<evidence type="ECO:0000256" key="1">
    <source>
        <dbReference type="SAM" id="SignalP"/>
    </source>
</evidence>
<reference evidence="2 3" key="1">
    <citation type="submission" date="2019-09" db="EMBL/GenBank/DDBJ databases">
        <authorList>
            <person name="Cao W.R."/>
        </authorList>
    </citation>
    <scope>NUCLEOTIDE SEQUENCE [LARGE SCALE GENOMIC DNA]</scope>
    <source>
        <strain evidence="2 3">B1N29</strain>
    </source>
</reference>
<dbReference type="EMBL" id="WAAT01000032">
    <property type="protein sequence ID" value="KAB1068678.1"/>
    <property type="molecule type" value="Genomic_DNA"/>
</dbReference>
<dbReference type="Proteomes" id="UP000441333">
    <property type="component" value="Unassembled WGS sequence"/>
</dbReference>
<comment type="caution">
    <text evidence="2">The sequence shown here is derived from an EMBL/GenBank/DDBJ whole genome shotgun (WGS) entry which is preliminary data.</text>
</comment>
<proteinExistence type="predicted"/>
<feature type="signal peptide" evidence="1">
    <location>
        <begin position="1"/>
        <end position="19"/>
    </location>
</feature>
<organism evidence="2 3">
    <name type="scientific">Pseudotamlana haliotis</name>
    <dbReference type="NCBI Taxonomy" id="2614804"/>
    <lineage>
        <taxon>Bacteria</taxon>
        <taxon>Pseudomonadati</taxon>
        <taxon>Bacteroidota</taxon>
        <taxon>Flavobacteriia</taxon>
        <taxon>Flavobacteriales</taxon>
        <taxon>Flavobacteriaceae</taxon>
        <taxon>Pseudotamlana</taxon>
    </lineage>
</organism>
<keyword evidence="1" id="KW-0732">Signal</keyword>